<keyword evidence="4 6" id="KW-0697">Rotamase</keyword>
<dbReference type="PROSITE" id="PS50059">
    <property type="entry name" value="FKBP_PPIASE"/>
    <property type="match status" value="1"/>
</dbReference>
<dbReference type="RefSeq" id="WP_193345973.1">
    <property type="nucleotide sequence ID" value="NZ_JGYV01000001.1"/>
</dbReference>
<organism evidence="9 10">
    <name type="scientific">Bifidobacterium cuniculi</name>
    <dbReference type="NCBI Taxonomy" id="1688"/>
    <lineage>
        <taxon>Bacteria</taxon>
        <taxon>Bacillati</taxon>
        <taxon>Actinomycetota</taxon>
        <taxon>Actinomycetes</taxon>
        <taxon>Bifidobacteriales</taxon>
        <taxon>Bifidobacteriaceae</taxon>
        <taxon>Bifidobacterium</taxon>
    </lineage>
</organism>
<dbReference type="SUPFAM" id="SSF54534">
    <property type="entry name" value="FKBP-like"/>
    <property type="match status" value="1"/>
</dbReference>
<name>A0A087B579_9BIFI</name>
<dbReference type="Proteomes" id="UP000029067">
    <property type="component" value="Unassembled WGS sequence"/>
</dbReference>
<feature type="signal peptide" evidence="7">
    <location>
        <begin position="1"/>
        <end position="28"/>
    </location>
</feature>
<accession>A0A087B579</accession>
<evidence type="ECO:0000256" key="4">
    <source>
        <dbReference type="ARBA" id="ARBA00023110"/>
    </source>
</evidence>
<gene>
    <name evidence="9" type="ORF">BCUN_0686</name>
</gene>
<dbReference type="EMBL" id="JGYV01000001">
    <property type="protein sequence ID" value="KFI66179.1"/>
    <property type="molecule type" value="Genomic_DNA"/>
</dbReference>
<keyword evidence="7" id="KW-0732">Signal</keyword>
<dbReference type="eggNOG" id="COG0545">
    <property type="taxonomic scope" value="Bacteria"/>
</dbReference>
<dbReference type="AlphaFoldDB" id="A0A087B579"/>
<proteinExistence type="inferred from homology"/>
<protein>
    <recommendedName>
        <fullName evidence="3 6">peptidylprolyl isomerase</fullName>
        <ecNumber evidence="3 6">5.2.1.8</ecNumber>
    </recommendedName>
</protein>
<comment type="caution">
    <text evidence="9">The sequence shown here is derived from an EMBL/GenBank/DDBJ whole genome shotgun (WGS) entry which is preliminary data.</text>
</comment>
<evidence type="ECO:0000256" key="5">
    <source>
        <dbReference type="ARBA" id="ARBA00023235"/>
    </source>
</evidence>
<keyword evidence="10" id="KW-1185">Reference proteome</keyword>
<dbReference type="PANTHER" id="PTHR43811">
    <property type="entry name" value="FKBP-TYPE PEPTIDYL-PROLYL CIS-TRANS ISOMERASE FKPA"/>
    <property type="match status" value="1"/>
</dbReference>
<comment type="similarity">
    <text evidence="2">Belongs to the FKBP-type PPIase family.</text>
</comment>
<dbReference type="STRING" id="1688.BCUN_0686"/>
<dbReference type="InterPro" id="IPR046357">
    <property type="entry name" value="PPIase_dom_sf"/>
</dbReference>
<evidence type="ECO:0000313" key="10">
    <source>
        <dbReference type="Proteomes" id="UP000029067"/>
    </source>
</evidence>
<keyword evidence="5 6" id="KW-0413">Isomerase</keyword>
<sequence>MTSNARTHSILTRLAAATAAVALGLGMAACGGDSSSDASASASVSATTAELPKLEGVTASGKLGEKPEVSFKAPLSAENNAAAILQEGDGDALVNGNRICMQLTQYGLTSGEEVATTWTDDVPDCSLILDEDNLPGDASNATLGQIANQLLTGKKVNTTFAVTINDGNDEDQSYMLVATATSQSKDYEVAQGKAVTPPSDLPKVTIGDGGKPSIDMNGYKGSDKLVSQTLIEGEGPEVAEGTYGVVVNYTGWLLDGTQFDSSWDRGQTYDAVLQNMIQGWQEGLVGHTVGSRVLLVIPPDLGYGDQDNGEIPANSTLVFVVDILGKY</sequence>
<dbReference type="GO" id="GO:0003755">
    <property type="term" value="F:peptidyl-prolyl cis-trans isomerase activity"/>
    <property type="evidence" value="ECO:0007669"/>
    <property type="project" value="UniProtKB-KW"/>
</dbReference>
<comment type="catalytic activity">
    <reaction evidence="1 6">
        <text>[protein]-peptidylproline (omega=180) = [protein]-peptidylproline (omega=0)</text>
        <dbReference type="Rhea" id="RHEA:16237"/>
        <dbReference type="Rhea" id="RHEA-COMP:10747"/>
        <dbReference type="Rhea" id="RHEA-COMP:10748"/>
        <dbReference type="ChEBI" id="CHEBI:83833"/>
        <dbReference type="ChEBI" id="CHEBI:83834"/>
        <dbReference type="EC" id="5.2.1.8"/>
    </reaction>
</comment>
<evidence type="ECO:0000256" key="2">
    <source>
        <dbReference type="ARBA" id="ARBA00006577"/>
    </source>
</evidence>
<dbReference type="InterPro" id="IPR001179">
    <property type="entry name" value="PPIase_FKBP_dom"/>
</dbReference>
<feature type="chain" id="PRO_5038599105" description="peptidylprolyl isomerase" evidence="7">
    <location>
        <begin position="29"/>
        <end position="327"/>
    </location>
</feature>
<dbReference type="Gene3D" id="3.10.50.40">
    <property type="match status" value="1"/>
</dbReference>
<evidence type="ECO:0000259" key="8">
    <source>
        <dbReference type="PROSITE" id="PS50059"/>
    </source>
</evidence>
<evidence type="ECO:0000256" key="1">
    <source>
        <dbReference type="ARBA" id="ARBA00000971"/>
    </source>
</evidence>
<evidence type="ECO:0000256" key="6">
    <source>
        <dbReference type="PROSITE-ProRule" id="PRU00277"/>
    </source>
</evidence>
<dbReference type="Pfam" id="PF00254">
    <property type="entry name" value="FKBP_C"/>
    <property type="match status" value="1"/>
</dbReference>
<dbReference type="EC" id="5.2.1.8" evidence="3 6"/>
<feature type="domain" description="PPIase FKBP-type" evidence="8">
    <location>
        <begin position="242"/>
        <end position="327"/>
    </location>
</feature>
<evidence type="ECO:0000256" key="3">
    <source>
        <dbReference type="ARBA" id="ARBA00013194"/>
    </source>
</evidence>
<evidence type="ECO:0000313" key="9">
    <source>
        <dbReference type="EMBL" id="KFI66179.1"/>
    </source>
</evidence>
<reference evidence="9 10" key="1">
    <citation type="submission" date="2014-03" db="EMBL/GenBank/DDBJ databases">
        <title>Genomics of Bifidobacteria.</title>
        <authorList>
            <person name="Ventura M."/>
            <person name="Milani C."/>
            <person name="Lugli G.A."/>
        </authorList>
    </citation>
    <scope>NUCLEOTIDE SEQUENCE [LARGE SCALE GENOMIC DNA]</scope>
    <source>
        <strain evidence="9 10">LMG 10738</strain>
    </source>
</reference>
<dbReference type="PANTHER" id="PTHR43811:SF19">
    <property type="entry name" value="39 KDA FK506-BINDING NUCLEAR PROTEIN"/>
    <property type="match status" value="1"/>
</dbReference>
<dbReference type="PROSITE" id="PS51257">
    <property type="entry name" value="PROKAR_LIPOPROTEIN"/>
    <property type="match status" value="1"/>
</dbReference>
<evidence type="ECO:0000256" key="7">
    <source>
        <dbReference type="SAM" id="SignalP"/>
    </source>
</evidence>